<name>A0A396Z6U0_9LEPT</name>
<comment type="caution">
    <text evidence="1">The sequence shown here is derived from an EMBL/GenBank/DDBJ whole genome shotgun (WGS) entry which is preliminary data.</text>
</comment>
<reference evidence="2" key="1">
    <citation type="submission" date="2018-05" db="EMBL/GenBank/DDBJ databases">
        <title>Leptospira yasudae sp. nov. and Leptospira stimsonii sp. nov., two pathogenic species of the genus Leptospira isolated from environmental sources.</title>
        <authorList>
            <person name="Casanovas-Massana A."/>
            <person name="Hamond C."/>
            <person name="Santos L.A."/>
            <person name="Hacker K.P."/>
            <person name="Balassiano I."/>
            <person name="Medeiros M.A."/>
            <person name="Reis M.G."/>
            <person name="Ko A.I."/>
            <person name="Wunder E.A."/>
        </authorList>
    </citation>
    <scope>NUCLEOTIDE SEQUENCE [LARGE SCALE GENOMIC DNA]</scope>
    <source>
        <strain evidence="2">Yale</strain>
    </source>
</reference>
<gene>
    <name evidence="1" type="ORF">DLM75_16475</name>
</gene>
<accession>A0A396Z6U0</accession>
<dbReference type="Proteomes" id="UP000265798">
    <property type="component" value="Unassembled WGS sequence"/>
</dbReference>
<dbReference type="AlphaFoldDB" id="A0A396Z6U0"/>
<sequence length="100" mass="11157">MQKEEFSDSGMSAGDFPATFLLHPKLSAALSTDRAAGWGARLRRGCRSSDGGILGFRSSFFGRSFLDVELVAVIPIPPKTLISRRKFCKFEARMFLNRRI</sequence>
<organism evidence="1 2">
    <name type="scientific">Leptospira stimsonii</name>
    <dbReference type="NCBI Taxonomy" id="2202203"/>
    <lineage>
        <taxon>Bacteria</taxon>
        <taxon>Pseudomonadati</taxon>
        <taxon>Spirochaetota</taxon>
        <taxon>Spirochaetia</taxon>
        <taxon>Leptospirales</taxon>
        <taxon>Leptospiraceae</taxon>
        <taxon>Leptospira</taxon>
    </lineage>
</organism>
<dbReference type="EMBL" id="QHCT01000004">
    <property type="protein sequence ID" value="RHX89418.1"/>
    <property type="molecule type" value="Genomic_DNA"/>
</dbReference>
<proteinExistence type="predicted"/>
<protein>
    <submittedName>
        <fullName evidence="1">Uncharacterized protein</fullName>
    </submittedName>
</protein>
<evidence type="ECO:0000313" key="1">
    <source>
        <dbReference type="EMBL" id="RHX89418.1"/>
    </source>
</evidence>
<evidence type="ECO:0000313" key="2">
    <source>
        <dbReference type="Proteomes" id="UP000265798"/>
    </source>
</evidence>